<sequence length="222" mass="23658">MGKIKTPEEIREELFERYPALESCRGEFDAMYEACVRAYEGGGKVLVAGNGGSAADAEHIVGELMKSFLVRRPADAALCAALREKFGEEGARIAGNLEGALAAVPLTSMPALSTAFLNDVDPLLVFAQMLSGYGRKGDVFIGITTSGNSKNILNAFMVAKAMGVTAVALTGEGGGSSLSLADICVRVPERETFKVQEYHLPVYHALCAMLEARFFGDRALAR</sequence>
<evidence type="ECO:0000259" key="1">
    <source>
        <dbReference type="PROSITE" id="PS51464"/>
    </source>
</evidence>
<proteinExistence type="predicted"/>
<dbReference type="InterPro" id="IPR050099">
    <property type="entry name" value="SIS_GmhA/DiaA_subfam"/>
</dbReference>
<gene>
    <name evidence="2" type="ORF">H9727_02855</name>
</gene>
<dbReference type="Pfam" id="PF13580">
    <property type="entry name" value="SIS_2"/>
    <property type="match status" value="2"/>
</dbReference>
<dbReference type="InterPro" id="IPR046348">
    <property type="entry name" value="SIS_dom_sf"/>
</dbReference>
<feature type="domain" description="SIS" evidence="1">
    <location>
        <begin position="35"/>
        <end position="216"/>
    </location>
</feature>
<organism evidence="2 3">
    <name type="scientific">Candidatus Borkfalkia avistercoris</name>
    <dbReference type="NCBI Taxonomy" id="2838504"/>
    <lineage>
        <taxon>Bacteria</taxon>
        <taxon>Bacillati</taxon>
        <taxon>Bacillota</taxon>
        <taxon>Clostridia</taxon>
        <taxon>Christensenellales</taxon>
        <taxon>Christensenellaceae</taxon>
        <taxon>Candidatus Borkfalkia</taxon>
    </lineage>
</organism>
<evidence type="ECO:0000313" key="3">
    <source>
        <dbReference type="Proteomes" id="UP000824132"/>
    </source>
</evidence>
<dbReference type="GO" id="GO:1901135">
    <property type="term" value="P:carbohydrate derivative metabolic process"/>
    <property type="evidence" value="ECO:0007669"/>
    <property type="project" value="InterPro"/>
</dbReference>
<evidence type="ECO:0000313" key="2">
    <source>
        <dbReference type="EMBL" id="HIZ03203.1"/>
    </source>
</evidence>
<reference evidence="2" key="2">
    <citation type="submission" date="2021-04" db="EMBL/GenBank/DDBJ databases">
        <authorList>
            <person name="Gilroy R."/>
        </authorList>
    </citation>
    <scope>NUCLEOTIDE SEQUENCE</scope>
    <source>
        <strain evidence="2">CHK187-5294</strain>
    </source>
</reference>
<dbReference type="InterPro" id="IPR035461">
    <property type="entry name" value="GmhA/DiaA"/>
</dbReference>
<dbReference type="PANTHER" id="PTHR30390">
    <property type="entry name" value="SEDOHEPTULOSE 7-PHOSPHATE ISOMERASE / DNAA INITIATOR-ASSOCIATING FACTOR FOR REPLICATION INITIATION"/>
    <property type="match status" value="1"/>
</dbReference>
<dbReference type="GO" id="GO:0097367">
    <property type="term" value="F:carbohydrate derivative binding"/>
    <property type="evidence" value="ECO:0007669"/>
    <property type="project" value="InterPro"/>
</dbReference>
<dbReference type="InterPro" id="IPR001347">
    <property type="entry name" value="SIS_dom"/>
</dbReference>
<dbReference type="AlphaFoldDB" id="A0A9D2CYK5"/>
<dbReference type="CDD" id="cd05006">
    <property type="entry name" value="SIS_GmhA"/>
    <property type="match status" value="1"/>
</dbReference>
<dbReference type="EMBL" id="DXCL01000018">
    <property type="protein sequence ID" value="HIZ03203.1"/>
    <property type="molecule type" value="Genomic_DNA"/>
</dbReference>
<dbReference type="Gene3D" id="3.40.50.10490">
    <property type="entry name" value="Glucose-6-phosphate isomerase like protein, domain 1"/>
    <property type="match status" value="1"/>
</dbReference>
<protein>
    <submittedName>
        <fullName evidence="2">SIS domain-containing protein</fullName>
    </submittedName>
</protein>
<comment type="caution">
    <text evidence="2">The sequence shown here is derived from an EMBL/GenBank/DDBJ whole genome shotgun (WGS) entry which is preliminary data.</text>
</comment>
<reference evidence="2" key="1">
    <citation type="journal article" date="2021" name="PeerJ">
        <title>Extensive microbial diversity within the chicken gut microbiome revealed by metagenomics and culture.</title>
        <authorList>
            <person name="Gilroy R."/>
            <person name="Ravi A."/>
            <person name="Getino M."/>
            <person name="Pursley I."/>
            <person name="Horton D.L."/>
            <person name="Alikhan N.F."/>
            <person name="Baker D."/>
            <person name="Gharbi K."/>
            <person name="Hall N."/>
            <person name="Watson M."/>
            <person name="Adriaenssens E.M."/>
            <person name="Foster-Nyarko E."/>
            <person name="Jarju S."/>
            <person name="Secka A."/>
            <person name="Antonio M."/>
            <person name="Oren A."/>
            <person name="Chaudhuri R.R."/>
            <person name="La Ragione R."/>
            <person name="Hildebrand F."/>
            <person name="Pallen M.J."/>
        </authorList>
    </citation>
    <scope>NUCLEOTIDE SEQUENCE</scope>
    <source>
        <strain evidence="2">CHK187-5294</strain>
    </source>
</reference>
<accession>A0A9D2CYK5</accession>
<dbReference type="PROSITE" id="PS51464">
    <property type="entry name" value="SIS"/>
    <property type="match status" value="1"/>
</dbReference>
<dbReference type="Proteomes" id="UP000824132">
    <property type="component" value="Unassembled WGS sequence"/>
</dbReference>
<dbReference type="SUPFAM" id="SSF53697">
    <property type="entry name" value="SIS domain"/>
    <property type="match status" value="1"/>
</dbReference>
<name>A0A9D2CYK5_9FIRM</name>